<proteinExistence type="predicted"/>
<dbReference type="Proteomes" id="UP000077755">
    <property type="component" value="Chromosome 9"/>
</dbReference>
<name>A0AAF1BEB6_DAUCS</name>
<keyword evidence="2" id="KW-1185">Reference proteome</keyword>
<dbReference type="EMBL" id="CP093351">
    <property type="protein sequence ID" value="WOH14903.1"/>
    <property type="molecule type" value="Genomic_DNA"/>
</dbReference>
<organism evidence="1 2">
    <name type="scientific">Daucus carota subsp. sativus</name>
    <name type="common">Carrot</name>
    <dbReference type="NCBI Taxonomy" id="79200"/>
    <lineage>
        <taxon>Eukaryota</taxon>
        <taxon>Viridiplantae</taxon>
        <taxon>Streptophyta</taxon>
        <taxon>Embryophyta</taxon>
        <taxon>Tracheophyta</taxon>
        <taxon>Spermatophyta</taxon>
        <taxon>Magnoliopsida</taxon>
        <taxon>eudicotyledons</taxon>
        <taxon>Gunneridae</taxon>
        <taxon>Pentapetalae</taxon>
        <taxon>asterids</taxon>
        <taxon>campanulids</taxon>
        <taxon>Apiales</taxon>
        <taxon>Apiaceae</taxon>
        <taxon>Apioideae</taxon>
        <taxon>Scandiceae</taxon>
        <taxon>Daucinae</taxon>
        <taxon>Daucus</taxon>
        <taxon>Daucus sect. Daucus</taxon>
    </lineage>
</organism>
<evidence type="ECO:0000313" key="1">
    <source>
        <dbReference type="EMBL" id="WOH14903.1"/>
    </source>
</evidence>
<reference evidence="1" key="1">
    <citation type="journal article" date="2016" name="Nat. Genet.">
        <title>A high-quality carrot genome assembly provides new insights into carotenoid accumulation and asterid genome evolution.</title>
        <authorList>
            <person name="Iorizzo M."/>
            <person name="Ellison S."/>
            <person name="Senalik D."/>
            <person name="Zeng P."/>
            <person name="Satapoomin P."/>
            <person name="Huang J."/>
            <person name="Bowman M."/>
            <person name="Iovene M."/>
            <person name="Sanseverino W."/>
            <person name="Cavagnaro P."/>
            <person name="Yildiz M."/>
            <person name="Macko-Podgorni A."/>
            <person name="Moranska E."/>
            <person name="Grzebelus E."/>
            <person name="Grzebelus D."/>
            <person name="Ashrafi H."/>
            <person name="Zheng Z."/>
            <person name="Cheng S."/>
            <person name="Spooner D."/>
            <person name="Van Deynze A."/>
            <person name="Simon P."/>
        </authorList>
    </citation>
    <scope>NUCLEOTIDE SEQUENCE</scope>
    <source>
        <tissue evidence="1">Leaf</tissue>
    </source>
</reference>
<protein>
    <submittedName>
        <fullName evidence="1">Uncharacterized protein</fullName>
    </submittedName>
</protein>
<gene>
    <name evidence="1" type="ORF">DCAR_0934431</name>
</gene>
<reference evidence="1" key="2">
    <citation type="submission" date="2022-03" db="EMBL/GenBank/DDBJ databases">
        <title>Draft title - Genomic analysis of global carrot germplasm unveils the trajectory of domestication and the origin of high carotenoid orange carrot.</title>
        <authorList>
            <person name="Iorizzo M."/>
            <person name="Ellison S."/>
            <person name="Senalik D."/>
            <person name="Macko-Podgorni A."/>
            <person name="Grzebelus D."/>
            <person name="Bostan H."/>
            <person name="Rolling W."/>
            <person name="Curaba J."/>
            <person name="Simon P."/>
        </authorList>
    </citation>
    <scope>NUCLEOTIDE SEQUENCE</scope>
    <source>
        <tissue evidence="1">Leaf</tissue>
    </source>
</reference>
<dbReference type="AlphaFoldDB" id="A0AAF1BEB6"/>
<evidence type="ECO:0000313" key="2">
    <source>
        <dbReference type="Proteomes" id="UP000077755"/>
    </source>
</evidence>
<accession>A0AAF1BEB6</accession>
<sequence>MMSTWIIFNHICVAIVSFTLTLQTQFWTIQIAFLSSQNSW</sequence>